<dbReference type="RefSeq" id="WP_338438057.1">
    <property type="nucleotide sequence ID" value="NZ_JAUYVH010000015.1"/>
</dbReference>
<evidence type="ECO:0000313" key="2">
    <source>
        <dbReference type="EMBL" id="MDQ9172057.1"/>
    </source>
</evidence>
<dbReference type="Proteomes" id="UP001225596">
    <property type="component" value="Unassembled WGS sequence"/>
</dbReference>
<evidence type="ECO:0000313" key="3">
    <source>
        <dbReference type="Proteomes" id="UP001225596"/>
    </source>
</evidence>
<reference evidence="2 3" key="1">
    <citation type="submission" date="2023-08" db="EMBL/GenBank/DDBJ databases">
        <title>Oxalobacteraceae gen .nov., isolated from river sludge outside the plant.</title>
        <authorList>
            <person name="Zhao S.Y."/>
        </authorList>
    </citation>
    <scope>NUCLEOTIDE SEQUENCE [LARGE SCALE GENOMIC DNA]</scope>
    <source>
        <strain evidence="2 3">R-40</strain>
    </source>
</reference>
<accession>A0ABU1BSX2</accession>
<comment type="caution">
    <text evidence="2">The sequence shown here is derived from an EMBL/GenBank/DDBJ whole genome shotgun (WGS) entry which is preliminary data.</text>
</comment>
<proteinExistence type="predicted"/>
<gene>
    <name evidence="2" type="ORF">Q8A64_16715</name>
</gene>
<evidence type="ECO:0000256" key="1">
    <source>
        <dbReference type="SAM" id="MobiDB-lite"/>
    </source>
</evidence>
<dbReference type="EMBL" id="JAUYVH010000015">
    <property type="protein sequence ID" value="MDQ9172057.1"/>
    <property type="molecule type" value="Genomic_DNA"/>
</dbReference>
<sequence>MTKKSNHHVVPHPDGWAVRRENATRVSGVYSTQSKAIDAGRSMSKNQGTELLIHGKNGQIREKDSHGNDSFPPKG</sequence>
<organism evidence="2 3">
    <name type="scientific">Keguizhuia sedimenti</name>
    <dbReference type="NCBI Taxonomy" id="3064264"/>
    <lineage>
        <taxon>Bacteria</taxon>
        <taxon>Pseudomonadati</taxon>
        <taxon>Pseudomonadota</taxon>
        <taxon>Betaproteobacteria</taxon>
        <taxon>Burkholderiales</taxon>
        <taxon>Oxalobacteraceae</taxon>
        <taxon>Keguizhuia</taxon>
    </lineage>
</organism>
<feature type="region of interest" description="Disordered" evidence="1">
    <location>
        <begin position="56"/>
        <end position="75"/>
    </location>
</feature>
<dbReference type="InterPro" id="IPR018691">
    <property type="entry name" value="DUF2188"/>
</dbReference>
<keyword evidence="3" id="KW-1185">Reference proteome</keyword>
<protein>
    <submittedName>
        <fullName evidence="2">DUF2188 domain-containing protein</fullName>
    </submittedName>
</protein>
<name>A0ABU1BSX2_9BURK</name>
<dbReference type="Pfam" id="PF09954">
    <property type="entry name" value="DUF2188"/>
    <property type="match status" value="1"/>
</dbReference>